<proteinExistence type="predicted"/>
<keyword evidence="3" id="KW-1185">Reference proteome</keyword>
<feature type="compositionally biased region" description="Basic and acidic residues" evidence="1">
    <location>
        <begin position="29"/>
        <end position="46"/>
    </location>
</feature>
<feature type="compositionally biased region" description="Polar residues" evidence="1">
    <location>
        <begin position="320"/>
        <end position="334"/>
    </location>
</feature>
<sequence length="525" mass="60759">MDNYRTNQQKQKVHSHQSDDDQNNNDESLDNKEEQHNDRIDGKKSSMENNEENERFQYNSMDNSISYMENKEKTLDQETSYDDDYNIIRKKSTLNNNPGQVTEGGDDLIRVQNPDNQKNQNYTDLSTLQQLNEMEELKNKLLEYKVDVTKLLGSGSPKAKFADPAKFKVQDAVNFNSLFMNKELKSQSLIKSQSTKEIKLPKINNKKSLLLKKEELEYQKKIVGKIINDKDYILSMEYLKEEPNLYDMKMNPHSLRASLMTMKSSMIEQDKQKKSFIQSIKQQSMKAAILPKKQLRAFNPVGSQNLKSSSMQDKFDKFNGSHQQTISKSNSQPYLHSHEQHHIKKDHAQLSNGKDGPNEVGADNVQSPLNITKAYQEFIDTNREGRNQKDLSHIIMRNGGNFTQSQNLEVTSTQNTQLKSHLSVGTLRERSGIHSHSEMNLFRQKLNSSNGRKHFLVAYEMTKILRDNKLELECNDYKKIKEIITDMSKKRFETRSNSIKKSLIPNQLSIQEAEELTKKLNLLAH</sequence>
<dbReference type="InParanoid" id="A0A078A8F3"/>
<evidence type="ECO:0000313" key="3">
    <source>
        <dbReference type="Proteomes" id="UP000039865"/>
    </source>
</evidence>
<organism evidence="2 3">
    <name type="scientific">Stylonychia lemnae</name>
    <name type="common">Ciliate</name>
    <dbReference type="NCBI Taxonomy" id="5949"/>
    <lineage>
        <taxon>Eukaryota</taxon>
        <taxon>Sar</taxon>
        <taxon>Alveolata</taxon>
        <taxon>Ciliophora</taxon>
        <taxon>Intramacronucleata</taxon>
        <taxon>Spirotrichea</taxon>
        <taxon>Stichotrichia</taxon>
        <taxon>Sporadotrichida</taxon>
        <taxon>Oxytrichidae</taxon>
        <taxon>Stylonychinae</taxon>
        <taxon>Stylonychia</taxon>
    </lineage>
</organism>
<reference evidence="2 3" key="1">
    <citation type="submission" date="2014-06" db="EMBL/GenBank/DDBJ databases">
        <authorList>
            <person name="Swart Estienne"/>
        </authorList>
    </citation>
    <scope>NUCLEOTIDE SEQUENCE [LARGE SCALE GENOMIC DNA]</scope>
    <source>
        <strain evidence="2 3">130c</strain>
    </source>
</reference>
<protein>
    <submittedName>
        <fullName evidence="2">Uncharacterized protein</fullName>
    </submittedName>
</protein>
<dbReference type="AlphaFoldDB" id="A0A078A8F3"/>
<evidence type="ECO:0000256" key="1">
    <source>
        <dbReference type="SAM" id="MobiDB-lite"/>
    </source>
</evidence>
<dbReference type="Proteomes" id="UP000039865">
    <property type="component" value="Unassembled WGS sequence"/>
</dbReference>
<accession>A0A078A8F3</accession>
<dbReference type="EMBL" id="CCKQ01007185">
    <property type="protein sequence ID" value="CDW78540.1"/>
    <property type="molecule type" value="Genomic_DNA"/>
</dbReference>
<gene>
    <name evidence="2" type="primary">Contig6932.g7427</name>
    <name evidence="2" type="ORF">STYLEM_7519</name>
</gene>
<feature type="region of interest" description="Disordered" evidence="1">
    <location>
        <begin position="319"/>
        <end position="365"/>
    </location>
</feature>
<name>A0A078A8F3_STYLE</name>
<feature type="region of interest" description="Disordered" evidence="1">
    <location>
        <begin position="1"/>
        <end position="62"/>
    </location>
</feature>
<feature type="compositionally biased region" description="Polar residues" evidence="1">
    <location>
        <begin position="1"/>
        <end position="10"/>
    </location>
</feature>
<evidence type="ECO:0000313" key="2">
    <source>
        <dbReference type="EMBL" id="CDW78540.1"/>
    </source>
</evidence>